<evidence type="ECO:0000313" key="2">
    <source>
        <dbReference type="Proteomes" id="UP000887458"/>
    </source>
</evidence>
<reference evidence="1 2" key="2">
    <citation type="journal article" date="2022" name="Mol. Biol. Evol.">
        <title>Comparative Genomics Reveals Insights into the Divergent Evolution of Astigmatic Mites and Household Pest Adaptations.</title>
        <authorList>
            <person name="Xiong Q."/>
            <person name="Wan A.T."/>
            <person name="Liu X."/>
            <person name="Fung C.S."/>
            <person name="Xiao X."/>
            <person name="Malainual N."/>
            <person name="Hou J."/>
            <person name="Wang L."/>
            <person name="Wang M."/>
            <person name="Yang K.Y."/>
            <person name="Cui Y."/>
            <person name="Leung E.L."/>
            <person name="Nong W."/>
            <person name="Shin S.K."/>
            <person name="Au S.W."/>
            <person name="Jeong K.Y."/>
            <person name="Chew F.T."/>
            <person name="Hui J.H."/>
            <person name="Leung T.F."/>
            <person name="Tungtrongchitr A."/>
            <person name="Zhong N."/>
            <person name="Liu Z."/>
            <person name="Tsui S.K."/>
        </authorList>
    </citation>
    <scope>NUCLEOTIDE SEQUENCE [LARGE SCALE GENOMIC DNA]</scope>
    <source>
        <strain evidence="1">Derp</strain>
    </source>
</reference>
<reference evidence="1 2" key="1">
    <citation type="journal article" date="2018" name="J. Allergy Clin. Immunol.">
        <title>High-quality assembly of Dermatophagoides pteronyssinus genome and transcriptome reveals a wide range of novel allergens.</title>
        <authorList>
            <person name="Liu X.Y."/>
            <person name="Yang K.Y."/>
            <person name="Wang M.Q."/>
            <person name="Kwok J.S."/>
            <person name="Zeng X."/>
            <person name="Yang Z."/>
            <person name="Xiao X.J."/>
            <person name="Lau C.P."/>
            <person name="Li Y."/>
            <person name="Huang Z.M."/>
            <person name="Ba J.G."/>
            <person name="Yim A.K."/>
            <person name="Ouyang C.Y."/>
            <person name="Ngai S.M."/>
            <person name="Chan T.F."/>
            <person name="Leung E.L."/>
            <person name="Liu L."/>
            <person name="Liu Z.G."/>
            <person name="Tsui S.K."/>
        </authorList>
    </citation>
    <scope>NUCLEOTIDE SEQUENCE [LARGE SCALE GENOMIC DNA]</scope>
    <source>
        <strain evidence="1">Derp</strain>
    </source>
</reference>
<evidence type="ECO:0000313" key="1">
    <source>
        <dbReference type="EMBL" id="KAH9417843.1"/>
    </source>
</evidence>
<accession>A0ABQ8J5P7</accession>
<dbReference type="EMBL" id="NJHN03000072">
    <property type="protein sequence ID" value="KAH9417843.1"/>
    <property type="molecule type" value="Genomic_DNA"/>
</dbReference>
<name>A0ABQ8J5P7_DERPT</name>
<organism evidence="1 2">
    <name type="scientific">Dermatophagoides pteronyssinus</name>
    <name type="common">European house dust mite</name>
    <dbReference type="NCBI Taxonomy" id="6956"/>
    <lineage>
        <taxon>Eukaryota</taxon>
        <taxon>Metazoa</taxon>
        <taxon>Ecdysozoa</taxon>
        <taxon>Arthropoda</taxon>
        <taxon>Chelicerata</taxon>
        <taxon>Arachnida</taxon>
        <taxon>Acari</taxon>
        <taxon>Acariformes</taxon>
        <taxon>Sarcoptiformes</taxon>
        <taxon>Astigmata</taxon>
        <taxon>Psoroptidia</taxon>
        <taxon>Analgoidea</taxon>
        <taxon>Pyroglyphidae</taxon>
        <taxon>Dermatophagoidinae</taxon>
        <taxon>Dermatophagoides</taxon>
    </lineage>
</organism>
<keyword evidence="2" id="KW-1185">Reference proteome</keyword>
<sequence length="54" mass="6334">MNCSFQSNCRQPIVDEHDQHSLQLNSKHLEQDGGYELENHLIRKNLITRIFIGI</sequence>
<dbReference type="Proteomes" id="UP000887458">
    <property type="component" value="Unassembled WGS sequence"/>
</dbReference>
<protein>
    <submittedName>
        <fullName evidence="1">Uncharacterized protein</fullName>
    </submittedName>
</protein>
<gene>
    <name evidence="1" type="ORF">DERP_013103</name>
</gene>
<proteinExistence type="predicted"/>
<comment type="caution">
    <text evidence="1">The sequence shown here is derived from an EMBL/GenBank/DDBJ whole genome shotgun (WGS) entry which is preliminary data.</text>
</comment>